<comment type="caution">
    <text evidence="5">The sequence shown here is derived from an EMBL/GenBank/DDBJ whole genome shotgun (WGS) entry which is preliminary data.</text>
</comment>
<dbReference type="CDD" id="cd07033">
    <property type="entry name" value="TPP_PYR_DXS_TK_like"/>
    <property type="match status" value="1"/>
</dbReference>
<keyword evidence="3" id="KW-0786">Thiamine pyrophosphate</keyword>
<dbReference type="SMART" id="SM00861">
    <property type="entry name" value="Transket_pyr"/>
    <property type="match status" value="1"/>
</dbReference>
<dbReference type="Gene3D" id="3.40.50.920">
    <property type="match status" value="1"/>
</dbReference>
<comment type="similarity">
    <text evidence="2">Belongs to the transketolase family.</text>
</comment>
<dbReference type="EMBL" id="BJXN01000008">
    <property type="protein sequence ID" value="GEM89876.1"/>
    <property type="molecule type" value="Genomic_DNA"/>
</dbReference>
<dbReference type="AlphaFoldDB" id="A0A511RM45"/>
<feature type="domain" description="Transketolase-like pyrimidine-binding" evidence="4">
    <location>
        <begin position="1"/>
        <end position="167"/>
    </location>
</feature>
<evidence type="ECO:0000313" key="5">
    <source>
        <dbReference type="EMBL" id="GEM89876.1"/>
    </source>
</evidence>
<dbReference type="Proteomes" id="UP000321827">
    <property type="component" value="Unassembled WGS sequence"/>
</dbReference>
<dbReference type="PANTHER" id="PTHR43825">
    <property type="entry name" value="PYRUVATE DEHYDROGENASE E1 COMPONENT"/>
    <property type="match status" value="1"/>
</dbReference>
<dbReference type="RefSeq" id="WP_147147111.1">
    <property type="nucleotide sequence ID" value="NZ_BJXN01000008.1"/>
</dbReference>
<name>A0A511RM45_9DEIN</name>
<dbReference type="SUPFAM" id="SSF52518">
    <property type="entry name" value="Thiamin diphosphate-binding fold (THDP-binding)"/>
    <property type="match status" value="1"/>
</dbReference>
<evidence type="ECO:0000256" key="3">
    <source>
        <dbReference type="ARBA" id="ARBA00023052"/>
    </source>
</evidence>
<organism evidence="5 6">
    <name type="scientific">Oceanithermus desulfurans NBRC 100063</name>
    <dbReference type="NCBI Taxonomy" id="1227550"/>
    <lineage>
        <taxon>Bacteria</taxon>
        <taxon>Thermotogati</taxon>
        <taxon>Deinococcota</taxon>
        <taxon>Deinococci</taxon>
        <taxon>Thermales</taxon>
        <taxon>Thermaceae</taxon>
        <taxon>Oceanithermus</taxon>
    </lineage>
</organism>
<dbReference type="PANTHER" id="PTHR43825:SF1">
    <property type="entry name" value="TRANSKETOLASE-LIKE PYRIMIDINE-BINDING DOMAIN-CONTAINING PROTEIN"/>
    <property type="match status" value="1"/>
</dbReference>
<dbReference type="Gene3D" id="3.40.50.970">
    <property type="match status" value="1"/>
</dbReference>
<comment type="cofactor">
    <cofactor evidence="1">
        <name>thiamine diphosphate</name>
        <dbReference type="ChEBI" id="CHEBI:58937"/>
    </cofactor>
</comment>
<proteinExistence type="inferred from homology"/>
<dbReference type="OrthoDB" id="8732661at2"/>
<dbReference type="InterPro" id="IPR051157">
    <property type="entry name" value="PDH/Transketolase"/>
</dbReference>
<dbReference type="InterPro" id="IPR033248">
    <property type="entry name" value="Transketolase_C"/>
</dbReference>
<accession>A0A511RM45</accession>
<dbReference type="InterPro" id="IPR005475">
    <property type="entry name" value="Transketolase-like_Pyr-bd"/>
</dbReference>
<dbReference type="InterPro" id="IPR009014">
    <property type="entry name" value="Transketo_C/PFOR_II"/>
</dbReference>
<dbReference type="SUPFAM" id="SSF52922">
    <property type="entry name" value="TK C-terminal domain-like"/>
    <property type="match status" value="1"/>
</dbReference>
<evidence type="ECO:0000256" key="2">
    <source>
        <dbReference type="ARBA" id="ARBA00007131"/>
    </source>
</evidence>
<sequence length="333" mass="36602">MTLETQVHQKNLVKWAADKPEVVVFSADLTSSTEVRRFAETYPDRFYSFGMTEQNMMSAAGGMAREGFTPWVHTFAVFLYRRALDQVQMSVAYPNLRVRIVGFLPGITTPGGATHQAIEDVAIMRAVPNMTVLETGDAADVESVLDVAQGVDGPVYIRMLRGQIPRLFTTPMRLGRARRLRRGSDVTLFTAGITTEEAMRATQVLEQRGVSIEHLHVTTHKPFTDPAVLEAASRPKYGVITFENHTTVGGLGSEVAEVMAEHGVGKRLVRLGIPDTYAHGGSRPYLMRHYGLDALALVRAVEKLVGEDLNIGEDDLAAVRVEPVHGDFKAEAL</sequence>
<protein>
    <submittedName>
        <fullName evidence="5">Transketolase</fullName>
    </submittedName>
</protein>
<evidence type="ECO:0000256" key="1">
    <source>
        <dbReference type="ARBA" id="ARBA00001964"/>
    </source>
</evidence>
<evidence type="ECO:0000259" key="4">
    <source>
        <dbReference type="SMART" id="SM00861"/>
    </source>
</evidence>
<dbReference type="Pfam" id="PF02780">
    <property type="entry name" value="Transketolase_C"/>
    <property type="match status" value="1"/>
</dbReference>
<reference evidence="5 6" key="1">
    <citation type="submission" date="2019-07" db="EMBL/GenBank/DDBJ databases">
        <title>Whole genome shotgun sequence of Oceanithermus desulfurans NBRC 100063.</title>
        <authorList>
            <person name="Hosoyama A."/>
            <person name="Uohara A."/>
            <person name="Ohji S."/>
            <person name="Ichikawa N."/>
        </authorList>
    </citation>
    <scope>NUCLEOTIDE SEQUENCE [LARGE SCALE GENOMIC DNA]</scope>
    <source>
        <strain evidence="5 6">NBRC 100063</strain>
    </source>
</reference>
<evidence type="ECO:0000313" key="6">
    <source>
        <dbReference type="Proteomes" id="UP000321827"/>
    </source>
</evidence>
<dbReference type="Pfam" id="PF02779">
    <property type="entry name" value="Transket_pyr"/>
    <property type="match status" value="1"/>
</dbReference>
<dbReference type="InterPro" id="IPR029061">
    <property type="entry name" value="THDP-binding"/>
</dbReference>
<dbReference type="FunFam" id="3.40.50.970:FF:000129">
    <property type="entry name" value="Transketolase"/>
    <property type="match status" value="1"/>
</dbReference>
<gene>
    <name evidence="5" type="ORF">ODE01S_13100</name>
</gene>